<comment type="caution">
    <text evidence="1">The sequence shown here is derived from an EMBL/GenBank/DDBJ whole genome shotgun (WGS) entry which is preliminary data.</text>
</comment>
<dbReference type="AlphaFoldDB" id="A0ABD0MMU1"/>
<organism evidence="1 2">
    <name type="scientific">Cirrhinus mrigala</name>
    <name type="common">Mrigala</name>
    <dbReference type="NCBI Taxonomy" id="683832"/>
    <lineage>
        <taxon>Eukaryota</taxon>
        <taxon>Metazoa</taxon>
        <taxon>Chordata</taxon>
        <taxon>Craniata</taxon>
        <taxon>Vertebrata</taxon>
        <taxon>Euteleostomi</taxon>
        <taxon>Actinopterygii</taxon>
        <taxon>Neopterygii</taxon>
        <taxon>Teleostei</taxon>
        <taxon>Ostariophysi</taxon>
        <taxon>Cypriniformes</taxon>
        <taxon>Cyprinidae</taxon>
        <taxon>Labeoninae</taxon>
        <taxon>Labeonini</taxon>
        <taxon>Cirrhinus</taxon>
    </lineage>
</organism>
<dbReference type="InterPro" id="IPR050757">
    <property type="entry name" value="Collagen_mod_GT25"/>
</dbReference>
<reference evidence="1 2" key="1">
    <citation type="submission" date="2024-05" db="EMBL/GenBank/DDBJ databases">
        <title>Genome sequencing and assembly of Indian major carp, Cirrhinus mrigala (Hamilton, 1822).</title>
        <authorList>
            <person name="Mohindra V."/>
            <person name="Chowdhury L.M."/>
            <person name="Lal K."/>
            <person name="Jena J.K."/>
        </authorList>
    </citation>
    <scope>NUCLEOTIDE SEQUENCE [LARGE SCALE GENOMIC DNA]</scope>
    <source>
        <strain evidence="1">CM1030</strain>
        <tissue evidence="1">Blood</tissue>
    </source>
</reference>
<dbReference type="EMBL" id="JAMKFB020000247">
    <property type="protein sequence ID" value="KAL0151409.1"/>
    <property type="molecule type" value="Genomic_DNA"/>
</dbReference>
<feature type="non-terminal residue" evidence="1">
    <location>
        <position position="102"/>
    </location>
</feature>
<dbReference type="PANTHER" id="PTHR10730">
    <property type="entry name" value="PROCOLLAGEN-LYSINE,2-OXOGLUTARATE 5-DIOXYGENASE/GLYCOSYLTRANSFERASE 25 FAMILY MEMBER"/>
    <property type="match status" value="1"/>
</dbReference>
<proteinExistence type="predicted"/>
<dbReference type="Proteomes" id="UP001529510">
    <property type="component" value="Unassembled WGS sequence"/>
</dbReference>
<name>A0ABD0MMU1_CIRMR</name>
<dbReference type="PANTHER" id="PTHR10730:SF28">
    <property type="entry name" value="PROCOLLAGEN GALACTOSYLTRANSFERASE 1"/>
    <property type="match status" value="1"/>
</dbReference>
<evidence type="ECO:0000313" key="2">
    <source>
        <dbReference type="Proteomes" id="UP001529510"/>
    </source>
</evidence>
<sequence length="102" mass="12190">MFGEAAILYMCISDAELFSYDLCVLRVATDHNSDNTTAILREWLTNVQNFYHYVEWRPQEEPSVYEDESGPKHWTNLRYEHVMKLRQAALDTAREMWADYFM</sequence>
<gene>
    <name evidence="1" type="ORF">M9458_053318</name>
</gene>
<keyword evidence="2" id="KW-1185">Reference proteome</keyword>
<evidence type="ECO:0000313" key="1">
    <source>
        <dbReference type="EMBL" id="KAL0151409.1"/>
    </source>
</evidence>
<accession>A0ABD0MMU1</accession>
<protein>
    <submittedName>
        <fullName evidence="1">Uncharacterized protein</fullName>
    </submittedName>
</protein>